<accession>A0AAW1VRV3</accession>
<feature type="region of interest" description="Disordered" evidence="1">
    <location>
        <begin position="211"/>
        <end position="309"/>
    </location>
</feature>
<protein>
    <submittedName>
        <fullName evidence="2">Uncharacterized protein</fullName>
    </submittedName>
</protein>
<keyword evidence="3" id="KW-1185">Reference proteome</keyword>
<gene>
    <name evidence="2" type="ORF">M0R45_035017</name>
</gene>
<evidence type="ECO:0000313" key="3">
    <source>
        <dbReference type="Proteomes" id="UP001457282"/>
    </source>
</evidence>
<dbReference type="Proteomes" id="UP001457282">
    <property type="component" value="Unassembled WGS sequence"/>
</dbReference>
<feature type="region of interest" description="Disordered" evidence="1">
    <location>
        <begin position="86"/>
        <end position="111"/>
    </location>
</feature>
<feature type="compositionally biased region" description="Acidic residues" evidence="1">
    <location>
        <begin position="247"/>
        <end position="256"/>
    </location>
</feature>
<evidence type="ECO:0000313" key="2">
    <source>
        <dbReference type="EMBL" id="KAK9911094.1"/>
    </source>
</evidence>
<proteinExistence type="predicted"/>
<dbReference type="AlphaFoldDB" id="A0AAW1VRV3"/>
<comment type="caution">
    <text evidence="2">The sequence shown here is derived from an EMBL/GenBank/DDBJ whole genome shotgun (WGS) entry which is preliminary data.</text>
</comment>
<reference evidence="2 3" key="1">
    <citation type="journal article" date="2023" name="G3 (Bethesda)">
        <title>A chromosome-length genome assembly and annotation of blackberry (Rubus argutus, cv. 'Hillquist').</title>
        <authorList>
            <person name="Bruna T."/>
            <person name="Aryal R."/>
            <person name="Dudchenko O."/>
            <person name="Sargent D.J."/>
            <person name="Mead D."/>
            <person name="Buti M."/>
            <person name="Cavallini A."/>
            <person name="Hytonen T."/>
            <person name="Andres J."/>
            <person name="Pham M."/>
            <person name="Weisz D."/>
            <person name="Mascagni F."/>
            <person name="Usai G."/>
            <person name="Natali L."/>
            <person name="Bassil N."/>
            <person name="Fernandez G.E."/>
            <person name="Lomsadze A."/>
            <person name="Armour M."/>
            <person name="Olukolu B."/>
            <person name="Poorten T."/>
            <person name="Britton C."/>
            <person name="Davik J."/>
            <person name="Ashrafi H."/>
            <person name="Aiden E.L."/>
            <person name="Borodovsky M."/>
            <person name="Worthington M."/>
        </authorList>
    </citation>
    <scope>NUCLEOTIDE SEQUENCE [LARGE SCALE GENOMIC DNA]</scope>
    <source>
        <strain evidence="2">PI 553951</strain>
    </source>
</reference>
<feature type="compositionally biased region" description="Basic and acidic residues" evidence="1">
    <location>
        <begin position="95"/>
        <end position="111"/>
    </location>
</feature>
<feature type="compositionally biased region" description="Basic and acidic residues" evidence="1">
    <location>
        <begin position="43"/>
        <end position="52"/>
    </location>
</feature>
<dbReference type="EMBL" id="JBEDUW010000007">
    <property type="protein sequence ID" value="KAK9911094.1"/>
    <property type="molecule type" value="Genomic_DNA"/>
</dbReference>
<feature type="region of interest" description="Disordered" evidence="1">
    <location>
        <begin position="34"/>
        <end position="64"/>
    </location>
</feature>
<evidence type="ECO:0000256" key="1">
    <source>
        <dbReference type="SAM" id="MobiDB-lite"/>
    </source>
</evidence>
<sequence length="344" mass="37502">MKILDLGGGACTANAPILTISDGHQIFRASTTTTPESFFKTKPKSDSDRKWPEISPKANPSPPRVCRRISAVRQRMGAGLVALKPWGPGLQNPVRQRDSLKSKLESTTGERDKLKARVSELERKEASRCPALEDEVAGLKAKVAELPEVVAREKRIAAEEALEHFRSSSEVAVLKEAEYDRGFEAGYNQHFHTLIEKGWINVDQYYADMEREARERQEKSAGPKVPPSGEPCSKPPGGEVELIHVEDETEDPEGCDPGEGQEVFGTPEKPAAQGDAEGGDAGREGLKPNGDPITPGVTPSTGGVQSGRGNARVAVYKNISCLWRICPRSGSEQKWLARWVGSLR</sequence>
<name>A0AAW1VRV3_RUBAR</name>
<organism evidence="2 3">
    <name type="scientific">Rubus argutus</name>
    <name type="common">Southern blackberry</name>
    <dbReference type="NCBI Taxonomy" id="59490"/>
    <lineage>
        <taxon>Eukaryota</taxon>
        <taxon>Viridiplantae</taxon>
        <taxon>Streptophyta</taxon>
        <taxon>Embryophyta</taxon>
        <taxon>Tracheophyta</taxon>
        <taxon>Spermatophyta</taxon>
        <taxon>Magnoliopsida</taxon>
        <taxon>eudicotyledons</taxon>
        <taxon>Gunneridae</taxon>
        <taxon>Pentapetalae</taxon>
        <taxon>rosids</taxon>
        <taxon>fabids</taxon>
        <taxon>Rosales</taxon>
        <taxon>Rosaceae</taxon>
        <taxon>Rosoideae</taxon>
        <taxon>Rosoideae incertae sedis</taxon>
        <taxon>Rubus</taxon>
    </lineage>
</organism>
<feature type="compositionally biased region" description="Basic and acidic residues" evidence="1">
    <location>
        <begin position="211"/>
        <end position="221"/>
    </location>
</feature>